<sequence length="799" mass="89721">MVLHVPTGRPTRGYGSCEPPGRQSGSHYGSSTTPTQLLETTPLVTSCTSEHSSASPISGDLPSRTHAGGMLTSESLNQLTRVDTGESSATLTQDALMAEIKRLRERLIVLETENTAMSIKLSQQQWEVEHRLAEIEMQICGASSGGSSTEDNERNQTLLKIRNRSGSYAAMGVSSAAATMLNCAAKYAHRNGPLRYIQLNDKLQSSPMASLVLTDSSQLTVDSFKKLPDQIVYPYAEPDDLQKHDEDVLRGRRNRKDTTKKCFSSFKQFLTSAFVNYCKVTSLHGLGYITSKDRHWIERLLWTFLSALSLAIAGILIQLVWVRFQKSPTVISIEDTNYPIWKVPFPGVTLCNSNKVYKPAAQQFIKDMMAYGISNVTSINFLKKLPWLLDPQPLEMNELTIIQDKLTEVGMDMERLMLQLMQPCDRMVVKCDWEGYNTNCSDIFDVIKSLQGYCCSFNYHGARDETKLKGALLNSIGHRNKRDILFCNIRVQDGGEDDKVLYIGGAGRGTGLSVILDVEAESYMAPLFPYYGISVLIHDGTDYPEISLLTSLVQPRQELSISVGGNYIESEDNVRGLNVEQRLCWFDDEIPGNYTDDYSYQTCVTGCRITAVAEKCGCLPFYYPTSGVFSSLQPPKDTPEFGNSSLGMNCNCLPQCTDKWYSFTSYSGQITPDLFQNSPFLQEEMPQDVGIINIFFKDFSSTKYRRYCFMTWDALFATFGGIFGLCLGGSVISLVELVYHFTIKLWVETHNSANIVRLYPQKIAKLPRPKRHSPVISLKHCLKKKDDRHSKDFMPSYFM</sequence>
<keyword evidence="8 12" id="KW-0406">Ion transport</keyword>
<evidence type="ECO:0000256" key="11">
    <source>
        <dbReference type="ARBA" id="ARBA00023303"/>
    </source>
</evidence>
<dbReference type="Gene3D" id="2.60.470.10">
    <property type="entry name" value="Acid-sensing ion channels like domains"/>
    <property type="match status" value="1"/>
</dbReference>
<dbReference type="GO" id="GO:0015280">
    <property type="term" value="F:ligand-gated sodium channel activity"/>
    <property type="evidence" value="ECO:0007669"/>
    <property type="project" value="TreeGrafter"/>
</dbReference>
<evidence type="ECO:0000256" key="8">
    <source>
        <dbReference type="ARBA" id="ARBA00023065"/>
    </source>
</evidence>
<dbReference type="PANTHER" id="PTHR11690">
    <property type="entry name" value="AMILORIDE-SENSITIVE SODIUM CHANNEL-RELATED"/>
    <property type="match status" value="1"/>
</dbReference>
<protein>
    <recommendedName>
        <fullName evidence="16">Sodium channel protein Nach</fullName>
    </recommendedName>
</protein>
<dbReference type="AlphaFoldDB" id="A0A7R9H094"/>
<dbReference type="GO" id="GO:0005886">
    <property type="term" value="C:plasma membrane"/>
    <property type="evidence" value="ECO:0007669"/>
    <property type="project" value="TreeGrafter"/>
</dbReference>
<organism evidence="15">
    <name type="scientific">Timema cristinae</name>
    <name type="common">Walking stick</name>
    <dbReference type="NCBI Taxonomy" id="61476"/>
    <lineage>
        <taxon>Eukaryota</taxon>
        <taxon>Metazoa</taxon>
        <taxon>Ecdysozoa</taxon>
        <taxon>Arthropoda</taxon>
        <taxon>Hexapoda</taxon>
        <taxon>Insecta</taxon>
        <taxon>Pterygota</taxon>
        <taxon>Neoptera</taxon>
        <taxon>Polyneoptera</taxon>
        <taxon>Phasmatodea</taxon>
        <taxon>Timematodea</taxon>
        <taxon>Timematoidea</taxon>
        <taxon>Timematidae</taxon>
        <taxon>Timema</taxon>
    </lineage>
</organism>
<comment type="similarity">
    <text evidence="2 12">Belongs to the amiloride-sensitive sodium channel (TC 1.A.6) family.</text>
</comment>
<gene>
    <name evidence="15" type="ORF">TCEB3V08_LOCUS6940</name>
</gene>
<feature type="transmembrane region" description="Helical" evidence="14">
    <location>
        <begin position="714"/>
        <end position="739"/>
    </location>
</feature>
<keyword evidence="3 12" id="KW-0813">Transport</keyword>
<feature type="region of interest" description="Disordered" evidence="13">
    <location>
        <begin position="1"/>
        <end position="35"/>
    </location>
</feature>
<comment type="subcellular location">
    <subcellularLocation>
        <location evidence="1">Membrane</location>
        <topology evidence="1">Multi-pass membrane protein</topology>
    </subcellularLocation>
</comment>
<evidence type="ECO:0000256" key="4">
    <source>
        <dbReference type="ARBA" id="ARBA00022461"/>
    </source>
</evidence>
<dbReference type="Gene3D" id="1.10.287.770">
    <property type="entry name" value="YojJ-like"/>
    <property type="match status" value="1"/>
</dbReference>
<keyword evidence="4 12" id="KW-0894">Sodium channel</keyword>
<dbReference type="PRINTS" id="PR01078">
    <property type="entry name" value="AMINACHANNEL"/>
</dbReference>
<evidence type="ECO:0000256" key="3">
    <source>
        <dbReference type="ARBA" id="ARBA00022448"/>
    </source>
</evidence>
<dbReference type="EMBL" id="OC318820">
    <property type="protein sequence ID" value="CAD7403343.1"/>
    <property type="molecule type" value="Genomic_DNA"/>
</dbReference>
<feature type="transmembrane region" description="Helical" evidence="14">
    <location>
        <begin position="300"/>
        <end position="321"/>
    </location>
</feature>
<dbReference type="PANTHER" id="PTHR11690:SF237">
    <property type="entry name" value="PICKPOCKET 16-RELATED"/>
    <property type="match status" value="1"/>
</dbReference>
<proteinExistence type="inferred from homology"/>
<evidence type="ECO:0000256" key="10">
    <source>
        <dbReference type="ARBA" id="ARBA00023201"/>
    </source>
</evidence>
<feature type="region of interest" description="Disordered" evidence="13">
    <location>
        <begin position="48"/>
        <end position="69"/>
    </location>
</feature>
<evidence type="ECO:0008006" key="16">
    <source>
        <dbReference type="Google" id="ProtNLM"/>
    </source>
</evidence>
<keyword evidence="6 14" id="KW-1133">Transmembrane helix</keyword>
<keyword evidence="9 14" id="KW-0472">Membrane</keyword>
<keyword evidence="10 12" id="KW-0739">Sodium transport</keyword>
<evidence type="ECO:0000313" key="15">
    <source>
        <dbReference type="EMBL" id="CAD7403343.1"/>
    </source>
</evidence>
<evidence type="ECO:0000256" key="2">
    <source>
        <dbReference type="ARBA" id="ARBA00007193"/>
    </source>
</evidence>
<dbReference type="Pfam" id="PF00858">
    <property type="entry name" value="ASC"/>
    <property type="match status" value="1"/>
</dbReference>
<accession>A0A7R9H094</accession>
<evidence type="ECO:0000256" key="9">
    <source>
        <dbReference type="ARBA" id="ARBA00023136"/>
    </source>
</evidence>
<keyword evidence="11 12" id="KW-0407">Ion channel</keyword>
<name>A0A7R9H094_TIMCR</name>
<evidence type="ECO:0000256" key="1">
    <source>
        <dbReference type="ARBA" id="ARBA00004141"/>
    </source>
</evidence>
<dbReference type="InterPro" id="IPR001873">
    <property type="entry name" value="ENaC"/>
</dbReference>
<reference evidence="15" key="1">
    <citation type="submission" date="2020-11" db="EMBL/GenBank/DDBJ databases">
        <authorList>
            <person name="Tran Van P."/>
        </authorList>
    </citation>
    <scope>NUCLEOTIDE SEQUENCE</scope>
</reference>
<evidence type="ECO:0000256" key="13">
    <source>
        <dbReference type="SAM" id="MobiDB-lite"/>
    </source>
</evidence>
<evidence type="ECO:0000256" key="7">
    <source>
        <dbReference type="ARBA" id="ARBA00023053"/>
    </source>
</evidence>
<evidence type="ECO:0000256" key="14">
    <source>
        <dbReference type="SAM" id="Phobius"/>
    </source>
</evidence>
<evidence type="ECO:0000256" key="12">
    <source>
        <dbReference type="RuleBase" id="RU000679"/>
    </source>
</evidence>
<evidence type="ECO:0000256" key="6">
    <source>
        <dbReference type="ARBA" id="ARBA00022989"/>
    </source>
</evidence>
<keyword evidence="7" id="KW-0915">Sodium</keyword>
<evidence type="ECO:0000256" key="5">
    <source>
        <dbReference type="ARBA" id="ARBA00022692"/>
    </source>
</evidence>
<keyword evidence="5 12" id="KW-0812">Transmembrane</keyword>